<dbReference type="RefSeq" id="WP_182301320.1">
    <property type="nucleotide sequence ID" value="NZ_CP041969.1"/>
</dbReference>
<dbReference type="SUPFAM" id="SSF51215">
    <property type="entry name" value="Regulatory protein AraC"/>
    <property type="match status" value="1"/>
</dbReference>
<dbReference type="Gene3D" id="2.60.120.10">
    <property type="entry name" value="Jelly Rolls"/>
    <property type="match status" value="1"/>
</dbReference>
<accession>A0A7G5BSQ5</accession>
<dbReference type="InterPro" id="IPR020449">
    <property type="entry name" value="Tscrpt_reg_AraC-type_HTH"/>
</dbReference>
<dbReference type="PROSITE" id="PS00041">
    <property type="entry name" value="HTH_ARAC_FAMILY_1"/>
    <property type="match status" value="1"/>
</dbReference>
<dbReference type="InterPro" id="IPR018062">
    <property type="entry name" value="HTH_AraC-typ_CS"/>
</dbReference>
<dbReference type="CDD" id="cd02208">
    <property type="entry name" value="cupin_RmlC-like"/>
    <property type="match status" value="1"/>
</dbReference>
<dbReference type="SMART" id="SM00342">
    <property type="entry name" value="HTH_ARAC"/>
    <property type="match status" value="1"/>
</dbReference>
<proteinExistence type="predicted"/>
<evidence type="ECO:0000259" key="4">
    <source>
        <dbReference type="PROSITE" id="PS01124"/>
    </source>
</evidence>
<evidence type="ECO:0000256" key="1">
    <source>
        <dbReference type="ARBA" id="ARBA00023015"/>
    </source>
</evidence>
<dbReference type="InterPro" id="IPR009057">
    <property type="entry name" value="Homeodomain-like_sf"/>
</dbReference>
<keyword evidence="6" id="KW-1185">Reference proteome</keyword>
<gene>
    <name evidence="5" type="ORF">FPL14_01285</name>
</gene>
<dbReference type="AlphaFoldDB" id="A0A7G5BSQ5"/>
<dbReference type="PRINTS" id="PR00032">
    <property type="entry name" value="HTHARAC"/>
</dbReference>
<dbReference type="Pfam" id="PF02311">
    <property type="entry name" value="AraC_binding"/>
    <property type="match status" value="1"/>
</dbReference>
<dbReference type="PROSITE" id="PS01124">
    <property type="entry name" value="HTH_ARAC_FAMILY_2"/>
    <property type="match status" value="1"/>
</dbReference>
<keyword evidence="1" id="KW-0805">Transcription regulation</keyword>
<dbReference type="Proteomes" id="UP000515679">
    <property type="component" value="Chromosome"/>
</dbReference>
<dbReference type="GO" id="GO:0043565">
    <property type="term" value="F:sequence-specific DNA binding"/>
    <property type="evidence" value="ECO:0007669"/>
    <property type="project" value="InterPro"/>
</dbReference>
<sequence length="287" mass="32998">MNPVRKSFSNDPLFPFDLVFKDTKSPERELPDHLHDRYEWIYVYAGKGRLFIDQKFYDMGAGDLFLIPGNSIHRAFPDPLEPVTSTAVFFAPTLISTENYDDSYNGLRCFDLAKKRKQYKLETTEQMRGYTEDVLENIRSELELKKPGYRHAVSLQLQQWLLRVNRDSLPDHPEDHEDSRIGPQWMKDILGYIANHPDEDLGLSALAQQASVTAAHFSRVFKQLTGMNVTDYVNAKRIVQAKELLQETDESIGSIAERCGFESLPHFHRIFKRITGLTPGAYKRGKG</sequence>
<keyword evidence="3" id="KW-0804">Transcription</keyword>
<protein>
    <submittedName>
        <fullName evidence="5">Helix-turn-helix domain-containing protein</fullName>
    </submittedName>
</protein>
<dbReference type="KEGG" id="cchl:FPL14_01285"/>
<keyword evidence="2" id="KW-0238">DNA-binding</keyword>
<reference evidence="5 6" key="1">
    <citation type="submission" date="2019-07" db="EMBL/GenBank/DDBJ databases">
        <authorList>
            <person name="Kim J.K."/>
            <person name="Cheong H.-M."/>
            <person name="Choi Y."/>
            <person name="Hwang K.J."/>
            <person name="Lee S."/>
            <person name="Choi C."/>
        </authorList>
    </citation>
    <scope>NUCLEOTIDE SEQUENCE [LARGE SCALE GENOMIC DNA]</scope>
    <source>
        <strain evidence="5 6">KS 22</strain>
    </source>
</reference>
<dbReference type="SUPFAM" id="SSF46689">
    <property type="entry name" value="Homeodomain-like"/>
    <property type="match status" value="2"/>
</dbReference>
<evidence type="ECO:0000313" key="6">
    <source>
        <dbReference type="Proteomes" id="UP000515679"/>
    </source>
</evidence>
<dbReference type="InterPro" id="IPR018060">
    <property type="entry name" value="HTH_AraC"/>
</dbReference>
<evidence type="ECO:0000256" key="2">
    <source>
        <dbReference type="ARBA" id="ARBA00023125"/>
    </source>
</evidence>
<dbReference type="GO" id="GO:0003700">
    <property type="term" value="F:DNA-binding transcription factor activity"/>
    <property type="evidence" value="ECO:0007669"/>
    <property type="project" value="InterPro"/>
</dbReference>
<dbReference type="PANTHER" id="PTHR43280:SF28">
    <property type="entry name" value="HTH-TYPE TRANSCRIPTIONAL ACTIVATOR RHAS"/>
    <property type="match status" value="1"/>
</dbReference>
<dbReference type="EMBL" id="CP041969">
    <property type="protein sequence ID" value="QMV39989.1"/>
    <property type="molecule type" value="Genomic_DNA"/>
</dbReference>
<feature type="domain" description="HTH araC/xylS-type" evidence="4">
    <location>
        <begin position="187"/>
        <end position="285"/>
    </location>
</feature>
<name>A0A7G5BSQ5_9BACL</name>
<evidence type="ECO:0000313" key="5">
    <source>
        <dbReference type="EMBL" id="QMV39989.1"/>
    </source>
</evidence>
<dbReference type="InterPro" id="IPR014710">
    <property type="entry name" value="RmlC-like_jellyroll"/>
</dbReference>
<dbReference type="PANTHER" id="PTHR43280">
    <property type="entry name" value="ARAC-FAMILY TRANSCRIPTIONAL REGULATOR"/>
    <property type="match status" value="1"/>
</dbReference>
<dbReference type="InterPro" id="IPR037923">
    <property type="entry name" value="HTH-like"/>
</dbReference>
<organism evidence="5 6">
    <name type="scientific">Cohnella cholangitidis</name>
    <dbReference type="NCBI Taxonomy" id="2598458"/>
    <lineage>
        <taxon>Bacteria</taxon>
        <taxon>Bacillati</taxon>
        <taxon>Bacillota</taxon>
        <taxon>Bacilli</taxon>
        <taxon>Bacillales</taxon>
        <taxon>Paenibacillaceae</taxon>
        <taxon>Cohnella</taxon>
    </lineage>
</organism>
<dbReference type="InterPro" id="IPR003313">
    <property type="entry name" value="AraC-bd"/>
</dbReference>
<dbReference type="Gene3D" id="1.10.10.60">
    <property type="entry name" value="Homeodomain-like"/>
    <property type="match status" value="2"/>
</dbReference>
<evidence type="ECO:0000256" key="3">
    <source>
        <dbReference type="ARBA" id="ARBA00023163"/>
    </source>
</evidence>
<dbReference type="Pfam" id="PF12833">
    <property type="entry name" value="HTH_18"/>
    <property type="match status" value="1"/>
</dbReference>